<proteinExistence type="inferred from homology"/>
<feature type="transmembrane region" description="Helical" evidence="4">
    <location>
        <begin position="12"/>
        <end position="30"/>
    </location>
</feature>
<dbReference type="InterPro" id="IPR012902">
    <property type="entry name" value="N_methyl_site"/>
</dbReference>
<dbReference type="OrthoDB" id="5917491at2"/>
<dbReference type="STRING" id="1796497.GCE9029_03870"/>
<keyword evidence="6" id="KW-1185">Reference proteome</keyword>
<evidence type="ECO:0000256" key="2">
    <source>
        <dbReference type="ARBA" id="ARBA00022481"/>
    </source>
</evidence>
<dbReference type="SUPFAM" id="SSF54523">
    <property type="entry name" value="Pili subunits"/>
    <property type="match status" value="1"/>
</dbReference>
<keyword evidence="2" id="KW-0488">Methylation</keyword>
<evidence type="ECO:0000256" key="1">
    <source>
        <dbReference type="ARBA" id="ARBA00005233"/>
    </source>
</evidence>
<evidence type="ECO:0000256" key="4">
    <source>
        <dbReference type="SAM" id="Phobius"/>
    </source>
</evidence>
<dbReference type="InterPro" id="IPR045584">
    <property type="entry name" value="Pilin-like"/>
</dbReference>
<dbReference type="NCBIfam" id="TIGR02532">
    <property type="entry name" value="IV_pilin_GFxxxE"/>
    <property type="match status" value="1"/>
</dbReference>
<dbReference type="PROSITE" id="PS00409">
    <property type="entry name" value="PROKAR_NTER_METHYL"/>
    <property type="match status" value="1"/>
</dbReference>
<protein>
    <submittedName>
        <fullName evidence="5">Fimbrial protein</fullName>
    </submittedName>
</protein>
<dbReference type="Pfam" id="PF00114">
    <property type="entry name" value="Pilin"/>
    <property type="match status" value="1"/>
</dbReference>
<keyword evidence="3" id="KW-0281">Fimbrium</keyword>
<dbReference type="EMBL" id="FIZX01000003">
    <property type="protein sequence ID" value="CZF83563.1"/>
    <property type="molecule type" value="Genomic_DNA"/>
</dbReference>
<keyword evidence="4" id="KW-1133">Transmembrane helix</keyword>
<gene>
    <name evidence="5" type="primary">pilA</name>
    <name evidence="5" type="ORF">GCE9029_03870</name>
</gene>
<dbReference type="Pfam" id="PF07963">
    <property type="entry name" value="N_methyl"/>
    <property type="match status" value="1"/>
</dbReference>
<dbReference type="Proteomes" id="UP000071641">
    <property type="component" value="Unassembled WGS sequence"/>
</dbReference>
<keyword evidence="4" id="KW-0812">Transmembrane</keyword>
<name>A0A128F9S2_9GAMM</name>
<dbReference type="AlphaFoldDB" id="A0A128F9S2"/>
<dbReference type="Gene3D" id="3.30.700.10">
    <property type="entry name" value="Glycoprotein, Type 4 Pilin"/>
    <property type="match status" value="1"/>
</dbReference>
<sequence>MKKQKGFSLIELLIVVGIIGALTAIAVPAYSKYKLESDAKAGVASVKNLLTKAELHIAANNTNTLATFADALDPDEAAGEFKVGALGKITGTAATTGDDAVAGTLVFTFDTEHSSFGDKKITFTRNAEAWKCVAEAEIITAAGDIDGCNAPATP</sequence>
<evidence type="ECO:0000256" key="3">
    <source>
        <dbReference type="RuleBase" id="RU000389"/>
    </source>
</evidence>
<evidence type="ECO:0000313" key="6">
    <source>
        <dbReference type="Proteomes" id="UP000071641"/>
    </source>
</evidence>
<keyword evidence="4" id="KW-0472">Membrane</keyword>
<dbReference type="RefSeq" id="WP_062666327.1">
    <property type="nucleotide sequence ID" value="NZ_FIZX01000003.1"/>
</dbReference>
<organism evidence="5 6">
    <name type="scientific">Grimontia celer</name>
    <dbReference type="NCBI Taxonomy" id="1796497"/>
    <lineage>
        <taxon>Bacteria</taxon>
        <taxon>Pseudomonadati</taxon>
        <taxon>Pseudomonadota</taxon>
        <taxon>Gammaproteobacteria</taxon>
        <taxon>Vibrionales</taxon>
        <taxon>Vibrionaceae</taxon>
        <taxon>Grimontia</taxon>
    </lineage>
</organism>
<dbReference type="InterPro" id="IPR001082">
    <property type="entry name" value="Pilin"/>
</dbReference>
<accession>A0A128F9S2</accession>
<reference evidence="6" key="1">
    <citation type="submission" date="2016-02" db="EMBL/GenBank/DDBJ databases">
        <authorList>
            <person name="Rodrigo-Torres Lidia"/>
            <person name="Arahal R.David."/>
        </authorList>
    </citation>
    <scope>NUCLEOTIDE SEQUENCE [LARGE SCALE GENOMIC DNA]</scope>
    <source>
        <strain evidence="6">CECT 9029</strain>
    </source>
</reference>
<dbReference type="GO" id="GO:0009289">
    <property type="term" value="C:pilus"/>
    <property type="evidence" value="ECO:0007669"/>
    <property type="project" value="InterPro"/>
</dbReference>
<evidence type="ECO:0000313" key="5">
    <source>
        <dbReference type="EMBL" id="CZF83563.1"/>
    </source>
</evidence>
<dbReference type="GO" id="GO:0007155">
    <property type="term" value="P:cell adhesion"/>
    <property type="evidence" value="ECO:0007669"/>
    <property type="project" value="InterPro"/>
</dbReference>
<comment type="similarity">
    <text evidence="1 3">Belongs to the N-Me-Phe pilin family.</text>
</comment>